<organism evidence="7 8">
    <name type="scientific">Frankia umida</name>
    <dbReference type="NCBI Taxonomy" id="573489"/>
    <lineage>
        <taxon>Bacteria</taxon>
        <taxon>Bacillati</taxon>
        <taxon>Actinomycetota</taxon>
        <taxon>Actinomycetes</taxon>
        <taxon>Frankiales</taxon>
        <taxon>Frankiaceae</taxon>
        <taxon>Frankia</taxon>
    </lineage>
</organism>
<dbReference type="PANTHER" id="PTHR43820">
    <property type="entry name" value="HIGH-AFFINITY BRANCHED-CHAIN AMINO ACID TRANSPORT ATP-BINDING PROTEIN LIVF"/>
    <property type="match status" value="1"/>
</dbReference>
<name>A0ABT0K5C1_9ACTN</name>
<gene>
    <name evidence="7" type="ORF">MXD59_25080</name>
</gene>
<dbReference type="GO" id="GO:0005524">
    <property type="term" value="F:ATP binding"/>
    <property type="evidence" value="ECO:0007669"/>
    <property type="project" value="UniProtKB-KW"/>
</dbReference>
<accession>A0ABT0K5C1</accession>
<evidence type="ECO:0000313" key="7">
    <source>
        <dbReference type="EMBL" id="MCK9878993.1"/>
    </source>
</evidence>
<dbReference type="InterPro" id="IPR017871">
    <property type="entry name" value="ABC_transporter-like_CS"/>
</dbReference>
<dbReference type="RefSeq" id="WP_248827047.1">
    <property type="nucleotide sequence ID" value="NZ_JALKFT010000057.1"/>
</dbReference>
<dbReference type="InterPro" id="IPR003593">
    <property type="entry name" value="AAA+_ATPase"/>
</dbReference>
<evidence type="ECO:0000256" key="4">
    <source>
        <dbReference type="ARBA" id="ARBA00022840"/>
    </source>
</evidence>
<keyword evidence="5" id="KW-0029">Amino-acid transport</keyword>
<dbReference type="PROSITE" id="PS50893">
    <property type="entry name" value="ABC_TRANSPORTER_2"/>
    <property type="match status" value="1"/>
</dbReference>
<dbReference type="SUPFAM" id="SSF52540">
    <property type="entry name" value="P-loop containing nucleoside triphosphate hydrolases"/>
    <property type="match status" value="1"/>
</dbReference>
<dbReference type="SMART" id="SM00382">
    <property type="entry name" value="AAA"/>
    <property type="match status" value="1"/>
</dbReference>
<comment type="similarity">
    <text evidence="1">Belongs to the ABC transporter superfamily.</text>
</comment>
<dbReference type="InterPro" id="IPR052156">
    <property type="entry name" value="BCAA_Transport_ATP-bd_LivF"/>
</dbReference>
<dbReference type="CDD" id="cd03224">
    <property type="entry name" value="ABC_TM1139_LivF_branched"/>
    <property type="match status" value="1"/>
</dbReference>
<dbReference type="PANTHER" id="PTHR43820:SF4">
    <property type="entry name" value="HIGH-AFFINITY BRANCHED-CHAIN AMINO ACID TRANSPORT ATP-BINDING PROTEIN LIVF"/>
    <property type="match status" value="1"/>
</dbReference>
<keyword evidence="4 7" id="KW-0067">ATP-binding</keyword>
<feature type="domain" description="ABC transporter" evidence="6">
    <location>
        <begin position="6"/>
        <end position="234"/>
    </location>
</feature>
<evidence type="ECO:0000256" key="2">
    <source>
        <dbReference type="ARBA" id="ARBA00022448"/>
    </source>
</evidence>
<evidence type="ECO:0000256" key="3">
    <source>
        <dbReference type="ARBA" id="ARBA00022741"/>
    </source>
</evidence>
<protein>
    <submittedName>
        <fullName evidence="7">ABC transporter ATP-binding protein</fullName>
    </submittedName>
</protein>
<keyword evidence="8" id="KW-1185">Reference proteome</keyword>
<dbReference type="PROSITE" id="PS00211">
    <property type="entry name" value="ABC_TRANSPORTER_1"/>
    <property type="match status" value="1"/>
</dbReference>
<reference evidence="7 8" key="1">
    <citation type="submission" date="2022-04" db="EMBL/GenBank/DDBJ databases">
        <title>Genome diversity in the genus Frankia.</title>
        <authorList>
            <person name="Carlos-Shanley C."/>
            <person name="Hahn D."/>
        </authorList>
    </citation>
    <scope>NUCLEOTIDE SEQUENCE [LARGE SCALE GENOMIC DNA]</scope>
    <source>
        <strain evidence="7 8">Ag45/Mut15</strain>
    </source>
</reference>
<dbReference type="InterPro" id="IPR003439">
    <property type="entry name" value="ABC_transporter-like_ATP-bd"/>
</dbReference>
<dbReference type="EMBL" id="JALKFT010000057">
    <property type="protein sequence ID" value="MCK9878993.1"/>
    <property type="molecule type" value="Genomic_DNA"/>
</dbReference>
<evidence type="ECO:0000256" key="1">
    <source>
        <dbReference type="ARBA" id="ARBA00005417"/>
    </source>
</evidence>
<keyword evidence="3" id="KW-0547">Nucleotide-binding</keyword>
<proteinExistence type="inferred from homology"/>
<dbReference type="InterPro" id="IPR027417">
    <property type="entry name" value="P-loop_NTPase"/>
</dbReference>
<comment type="caution">
    <text evidence="7">The sequence shown here is derived from an EMBL/GenBank/DDBJ whole genome shotgun (WGS) entry which is preliminary data.</text>
</comment>
<keyword evidence="2" id="KW-0813">Transport</keyword>
<dbReference type="Gene3D" id="3.40.50.300">
    <property type="entry name" value="P-loop containing nucleotide triphosphate hydrolases"/>
    <property type="match status" value="1"/>
</dbReference>
<dbReference type="Proteomes" id="UP001201873">
    <property type="component" value="Unassembled WGS sequence"/>
</dbReference>
<evidence type="ECO:0000313" key="8">
    <source>
        <dbReference type="Proteomes" id="UP001201873"/>
    </source>
</evidence>
<evidence type="ECO:0000256" key="5">
    <source>
        <dbReference type="ARBA" id="ARBA00022970"/>
    </source>
</evidence>
<evidence type="ECO:0000259" key="6">
    <source>
        <dbReference type="PROSITE" id="PS50893"/>
    </source>
</evidence>
<dbReference type="Pfam" id="PF00005">
    <property type="entry name" value="ABC_tran"/>
    <property type="match status" value="1"/>
</dbReference>
<sequence length="252" mass="26759">MTGPQLRLEGVSAGYGRTTVLRDIDLEIPAASVVALLGSNGAGKTTLLRVASGLMRPSVGHVLVDDQDVTHEAPSERRRHGVCLIPEGRGIFRSLTVRENLLLQIPPWEKDTSLDPALEMFPALRTRLGDLAGRLSGGQQQMVALSRAFFGSPSLVLLDEVSMGLAPIVVDTIFEALHVLAARGTALLIVEQYVSRALAVADHVYLIGHGSIIFQGSSASLDQAAVMRHYLSHDLAAGQPAAGHPAVDRGPT</sequence>